<evidence type="ECO:0000259" key="5">
    <source>
        <dbReference type="PROSITE" id="PS50966"/>
    </source>
</evidence>
<evidence type="ECO:0000313" key="9">
    <source>
        <dbReference type="EMBL" id="CAF4005589.1"/>
    </source>
</evidence>
<evidence type="ECO:0000313" key="12">
    <source>
        <dbReference type="Proteomes" id="UP000663834"/>
    </source>
</evidence>
<evidence type="ECO:0000313" key="6">
    <source>
        <dbReference type="EMBL" id="CAF1164838.1"/>
    </source>
</evidence>
<evidence type="ECO:0000313" key="11">
    <source>
        <dbReference type="EMBL" id="CAF4512763.1"/>
    </source>
</evidence>
<dbReference type="EMBL" id="CAJNRE010018251">
    <property type="protein sequence ID" value="CAF2163114.1"/>
    <property type="molecule type" value="Genomic_DNA"/>
</dbReference>
<dbReference type="PROSITE" id="PS50966">
    <property type="entry name" value="ZF_SWIM"/>
    <property type="match status" value="1"/>
</dbReference>
<protein>
    <recommendedName>
        <fullName evidence="5">SWIM-type domain-containing protein</fullName>
    </recommendedName>
</protein>
<dbReference type="InterPro" id="IPR007527">
    <property type="entry name" value="Znf_SWIM"/>
</dbReference>
<dbReference type="Proteomes" id="UP000676336">
    <property type="component" value="Unassembled WGS sequence"/>
</dbReference>
<feature type="region of interest" description="Disordered" evidence="4">
    <location>
        <begin position="31"/>
        <end position="67"/>
    </location>
</feature>
<keyword evidence="3" id="KW-0863">Zinc-finger</keyword>
<keyword evidence="3" id="KW-0862">Zinc</keyword>
<dbReference type="AlphaFoldDB" id="A0A815VM75"/>
<dbReference type="Proteomes" id="UP000681967">
    <property type="component" value="Unassembled WGS sequence"/>
</dbReference>
<evidence type="ECO:0000313" key="7">
    <source>
        <dbReference type="EMBL" id="CAF1537032.1"/>
    </source>
</evidence>
<dbReference type="Proteomes" id="UP000663855">
    <property type="component" value="Unassembled WGS sequence"/>
</dbReference>
<reference evidence="7" key="1">
    <citation type="submission" date="2021-02" db="EMBL/GenBank/DDBJ databases">
        <authorList>
            <person name="Nowell W R."/>
        </authorList>
    </citation>
    <scope>NUCLEOTIDE SEQUENCE</scope>
</reference>
<dbReference type="EMBL" id="CAJOBI010005468">
    <property type="protein sequence ID" value="CAF4032904.1"/>
    <property type="molecule type" value="Genomic_DNA"/>
</dbReference>
<dbReference type="OrthoDB" id="10061678at2759"/>
<sequence>MRKRSKDKNSNNQKELLTDINTDKVDIGIQTDELSDNQQFSSSSTEKVSTTDLQTSNRSTETNTITTKQKPGLSVEIPFYRLTKSQKYCGVCDAVFDVKRNRSIEINSSIRLYTLLEHDIYIENKTRCCSKHVSNDSLKVESIESIKQNKARHCTIHREELIDIFNDMKNELRKNCSKINELVKNPRLNFDDAKVCLPEKAYQVLMGITRDQFDDLCSHIPRSKLRTSDLRTSRTAIAMLLVKLRLGISHETLCTLFGLENKRQVSRILDSANIALKQHFVPKYLGFNHITREEILKEHTRPLAQQLLANNDPNKAIIILDGTYVYIQKSANNLLQRRTYSLHKGKPLVKPMMVVSTDGYIISAMGPYLADGKNNDAEITKNIIYNNKEGMVDWLAANDVLVVDRGFRDVLEDLEKFGYTTKMPSFLRKGDKQFTTIQANETRLITKIRWVIESANGRVKQWRFFDHVVPNTMIEKIGDYFRIVCAIINRYRPVFVKDISKDQELGEKILKLLYETNKIKTFVQNIKSNTEKKLKWISMNVTNSTPNFPRMNFNELQELTLGVYQLKQARAYIAEHMSTDGAYSVKITNQRSDLLRAQVQSRHKANVKYDVYIQYDSKNITGWYCTCPNGSRVVGCCAHIASIIYYLSFGRYNPKELQPRSSIYYTSIIDAQEYSEISDVDSDVSDEDSNTLYTLI</sequence>
<organism evidence="7 12">
    <name type="scientific">Rotaria magnacalcarata</name>
    <dbReference type="NCBI Taxonomy" id="392030"/>
    <lineage>
        <taxon>Eukaryota</taxon>
        <taxon>Metazoa</taxon>
        <taxon>Spiralia</taxon>
        <taxon>Gnathifera</taxon>
        <taxon>Rotifera</taxon>
        <taxon>Eurotatoria</taxon>
        <taxon>Bdelloidea</taxon>
        <taxon>Philodinida</taxon>
        <taxon>Philodinidae</taxon>
        <taxon>Rotaria</taxon>
    </lineage>
</organism>
<proteinExistence type="predicted"/>
<dbReference type="InterPro" id="IPR027806">
    <property type="entry name" value="HARBI1_dom"/>
</dbReference>
<evidence type="ECO:0000313" key="10">
    <source>
        <dbReference type="EMBL" id="CAF4032904.1"/>
    </source>
</evidence>
<dbReference type="EMBL" id="CAJOBJ010004600">
    <property type="protein sequence ID" value="CAF4005589.1"/>
    <property type="molecule type" value="Genomic_DNA"/>
</dbReference>
<dbReference type="Pfam" id="PF13359">
    <property type="entry name" value="DDE_Tnp_4"/>
    <property type="match status" value="1"/>
</dbReference>
<evidence type="ECO:0000256" key="3">
    <source>
        <dbReference type="PROSITE-ProRule" id="PRU00325"/>
    </source>
</evidence>
<dbReference type="PANTHER" id="PTHR23080:SF133">
    <property type="entry name" value="SI:CH211-262I1.5-RELATED"/>
    <property type="match status" value="1"/>
</dbReference>
<dbReference type="Proteomes" id="UP000663834">
    <property type="component" value="Unassembled WGS sequence"/>
</dbReference>
<dbReference type="GO" id="GO:0008270">
    <property type="term" value="F:zinc ion binding"/>
    <property type="evidence" value="ECO:0007669"/>
    <property type="project" value="UniProtKB-KW"/>
</dbReference>
<dbReference type="EMBL" id="CAJOBH010080059">
    <property type="protein sequence ID" value="CAF4512763.1"/>
    <property type="molecule type" value="Genomic_DNA"/>
</dbReference>
<name>A0A815VM75_9BILA</name>
<dbReference type="EMBL" id="CAJNOV010004165">
    <property type="protein sequence ID" value="CAF1164838.1"/>
    <property type="molecule type" value="Genomic_DNA"/>
</dbReference>
<dbReference type="Proteomes" id="UP000681720">
    <property type="component" value="Unassembled WGS sequence"/>
</dbReference>
<dbReference type="Proteomes" id="UP000663824">
    <property type="component" value="Unassembled WGS sequence"/>
</dbReference>
<dbReference type="EMBL" id="CAJNOW010008434">
    <property type="protein sequence ID" value="CAF1537032.1"/>
    <property type="molecule type" value="Genomic_DNA"/>
</dbReference>
<comment type="caution">
    <text evidence="7">The sequence shown here is derived from an EMBL/GenBank/DDBJ whole genome shotgun (WGS) entry which is preliminary data.</text>
</comment>
<keyword evidence="2" id="KW-0479">Metal-binding</keyword>
<evidence type="ECO:0000256" key="2">
    <source>
        <dbReference type="ARBA" id="ARBA00022723"/>
    </source>
</evidence>
<evidence type="ECO:0000313" key="8">
    <source>
        <dbReference type="EMBL" id="CAF2163114.1"/>
    </source>
</evidence>
<feature type="domain" description="SWIM-type" evidence="5">
    <location>
        <begin position="609"/>
        <end position="648"/>
    </location>
</feature>
<dbReference type="PANTHER" id="PTHR23080">
    <property type="entry name" value="THAP DOMAIN PROTEIN"/>
    <property type="match status" value="1"/>
</dbReference>
<feature type="compositionally biased region" description="Polar residues" evidence="4">
    <location>
        <begin position="36"/>
        <end position="67"/>
    </location>
</feature>
<evidence type="ECO:0000256" key="1">
    <source>
        <dbReference type="ARBA" id="ARBA00001968"/>
    </source>
</evidence>
<evidence type="ECO:0000256" key="4">
    <source>
        <dbReference type="SAM" id="MobiDB-lite"/>
    </source>
</evidence>
<gene>
    <name evidence="11" type="ORF">BYL167_LOCUS36548</name>
    <name evidence="6" type="ORF">CJN711_LOCUS10200</name>
    <name evidence="9" type="ORF">GIL414_LOCUS12010</name>
    <name evidence="7" type="ORF">KQP761_LOCUS16697</name>
    <name evidence="8" type="ORF">MBJ925_LOCUS33293</name>
    <name evidence="10" type="ORF">SMN809_LOCUS13674</name>
</gene>
<accession>A0A815VM75</accession>
<comment type="cofactor">
    <cofactor evidence="1">
        <name>a divalent metal cation</name>
        <dbReference type="ChEBI" id="CHEBI:60240"/>
    </cofactor>
</comment>